<dbReference type="Gene3D" id="6.10.140.2220">
    <property type="match status" value="1"/>
</dbReference>
<evidence type="ECO:0000259" key="5">
    <source>
        <dbReference type="PROSITE" id="PS50865"/>
    </source>
</evidence>
<reference evidence="6" key="1">
    <citation type="submission" date="2022-08" db="EMBL/GenBank/DDBJ databases">
        <title>A Global Phylogenomic Analysis of the Shiitake Genus Lentinula.</title>
        <authorList>
            <consortium name="DOE Joint Genome Institute"/>
            <person name="Sierra-Patev S."/>
            <person name="Min B."/>
            <person name="Naranjo-Ortiz M."/>
            <person name="Looney B."/>
            <person name="Konkel Z."/>
            <person name="Slot J.C."/>
            <person name="Sakamoto Y."/>
            <person name="Steenwyk J.L."/>
            <person name="Rokas A."/>
            <person name="Carro J."/>
            <person name="Camarero S."/>
            <person name="Ferreira P."/>
            <person name="Molpeceres G."/>
            <person name="Ruiz-Duenas F.J."/>
            <person name="Serrano A."/>
            <person name="Henrissat B."/>
            <person name="Drula E."/>
            <person name="Hughes K.W."/>
            <person name="Mata J.L."/>
            <person name="Ishikawa N.K."/>
            <person name="Vargas-Isla R."/>
            <person name="Ushijima S."/>
            <person name="Smith C.A."/>
            <person name="Ahrendt S."/>
            <person name="Andreopoulos W."/>
            <person name="He G."/>
            <person name="Labutti K."/>
            <person name="Lipzen A."/>
            <person name="Ng V."/>
            <person name="Riley R."/>
            <person name="Sandor L."/>
            <person name="Barry K."/>
            <person name="Martinez A.T."/>
            <person name="Xiao Y."/>
            <person name="Gibbons J.G."/>
            <person name="Terashima K."/>
            <person name="Grigoriev I.V."/>
            <person name="Hibbett D.S."/>
        </authorList>
    </citation>
    <scope>NUCLEOTIDE SEQUENCE</scope>
    <source>
        <strain evidence="6">JLM2183</strain>
    </source>
</reference>
<evidence type="ECO:0000313" key="7">
    <source>
        <dbReference type="Proteomes" id="UP001150266"/>
    </source>
</evidence>
<dbReference type="EMBL" id="JAOTPV010000004">
    <property type="protein sequence ID" value="KAJ4483886.1"/>
    <property type="molecule type" value="Genomic_DNA"/>
</dbReference>
<feature type="domain" description="MYND-type" evidence="5">
    <location>
        <begin position="157"/>
        <end position="194"/>
    </location>
</feature>
<dbReference type="GO" id="GO:0008270">
    <property type="term" value="F:zinc ion binding"/>
    <property type="evidence" value="ECO:0007669"/>
    <property type="project" value="UniProtKB-KW"/>
</dbReference>
<keyword evidence="2 4" id="KW-0863">Zinc-finger</keyword>
<dbReference type="PROSITE" id="PS50865">
    <property type="entry name" value="ZF_MYND_2"/>
    <property type="match status" value="1"/>
</dbReference>
<dbReference type="Proteomes" id="UP001150266">
    <property type="component" value="Unassembled WGS sequence"/>
</dbReference>
<protein>
    <recommendedName>
        <fullName evidence="5">MYND-type domain-containing protein</fullName>
    </recommendedName>
</protein>
<name>A0A9W9AJ88_9AGAR</name>
<dbReference type="AlphaFoldDB" id="A0A9W9AJ88"/>
<comment type="caution">
    <text evidence="6">The sequence shown here is derived from an EMBL/GenBank/DDBJ whole genome shotgun (WGS) entry which is preliminary data.</text>
</comment>
<dbReference type="OrthoDB" id="265717at2759"/>
<dbReference type="SUPFAM" id="SSF144232">
    <property type="entry name" value="HIT/MYND zinc finger-like"/>
    <property type="match status" value="1"/>
</dbReference>
<evidence type="ECO:0000256" key="4">
    <source>
        <dbReference type="PROSITE-ProRule" id="PRU00134"/>
    </source>
</evidence>
<gene>
    <name evidence="6" type="ORF">J3R30DRAFT_3731979</name>
</gene>
<evidence type="ECO:0000256" key="3">
    <source>
        <dbReference type="ARBA" id="ARBA00022833"/>
    </source>
</evidence>
<dbReference type="Pfam" id="PF01753">
    <property type="entry name" value="zf-MYND"/>
    <property type="match status" value="1"/>
</dbReference>
<proteinExistence type="predicted"/>
<keyword evidence="3" id="KW-0862">Zinc</keyword>
<evidence type="ECO:0000256" key="1">
    <source>
        <dbReference type="ARBA" id="ARBA00022723"/>
    </source>
</evidence>
<accession>A0A9W9AJ88</accession>
<dbReference type="InterPro" id="IPR002893">
    <property type="entry name" value="Znf_MYND"/>
</dbReference>
<evidence type="ECO:0000313" key="6">
    <source>
        <dbReference type="EMBL" id="KAJ4483886.1"/>
    </source>
</evidence>
<organism evidence="6 7">
    <name type="scientific">Lentinula aciculospora</name>
    <dbReference type="NCBI Taxonomy" id="153920"/>
    <lineage>
        <taxon>Eukaryota</taxon>
        <taxon>Fungi</taxon>
        <taxon>Dikarya</taxon>
        <taxon>Basidiomycota</taxon>
        <taxon>Agaricomycotina</taxon>
        <taxon>Agaricomycetes</taxon>
        <taxon>Agaricomycetidae</taxon>
        <taxon>Agaricales</taxon>
        <taxon>Marasmiineae</taxon>
        <taxon>Omphalotaceae</taxon>
        <taxon>Lentinula</taxon>
    </lineage>
</organism>
<keyword evidence="7" id="KW-1185">Reference proteome</keyword>
<sequence length="221" mass="25234">MPAGLPSLRDTRFFPLLFDLPHDYFFAASEQTYYDLSMDRTRGCTIQPNRHWCFLAEIVEVVPRLTRPTYRAKDISGTTLVISFRFDDRALFPKVLKKGLAGSTICVMYANFHHFMDGHIGITLKEPKNVKIVPLGLDGLVMASEIVRAGNSTPDLCVFCQKPASKRCSSCSAISYCSKTCQTRAWKVNHKKECTVIQQMKTWSEFDWEKYDAHKGFIDFP</sequence>
<evidence type="ECO:0000256" key="2">
    <source>
        <dbReference type="ARBA" id="ARBA00022771"/>
    </source>
</evidence>
<dbReference type="PROSITE" id="PS01360">
    <property type="entry name" value="ZF_MYND_1"/>
    <property type="match status" value="1"/>
</dbReference>
<keyword evidence="1" id="KW-0479">Metal-binding</keyword>